<comment type="caution">
    <text evidence="1">The sequence shown here is derived from an EMBL/GenBank/DDBJ whole genome shotgun (WGS) entry which is preliminary data.</text>
</comment>
<dbReference type="Proteomes" id="UP001201812">
    <property type="component" value="Unassembled WGS sequence"/>
</dbReference>
<sequence length="202" mass="21346">MTQTSVLSLLPVTCCILDSTQLLAMRPSRTYSSFSDEESQGYGEGFWGRHGCDFFRFWGYGCKPVKTWSTTVFQSSLGTTRTSPSGQTRVTNGGWASTTRISSRTQTVLSTTPTGIFQSSTPTRPCGQSRVLAETAAGTVNNTASESLSQVSAAAGGLAKNDAIVSDAVSRIAASVQDAQTAMDSAVNTAECKPTVNTLLMI</sequence>
<organism evidence="1 2">
    <name type="scientific">Ditylenchus destructor</name>
    <dbReference type="NCBI Taxonomy" id="166010"/>
    <lineage>
        <taxon>Eukaryota</taxon>
        <taxon>Metazoa</taxon>
        <taxon>Ecdysozoa</taxon>
        <taxon>Nematoda</taxon>
        <taxon>Chromadorea</taxon>
        <taxon>Rhabditida</taxon>
        <taxon>Tylenchina</taxon>
        <taxon>Tylenchomorpha</taxon>
        <taxon>Sphaerularioidea</taxon>
        <taxon>Anguinidae</taxon>
        <taxon>Anguininae</taxon>
        <taxon>Ditylenchus</taxon>
    </lineage>
</organism>
<protein>
    <submittedName>
        <fullName evidence="1">Uncharacterized protein</fullName>
    </submittedName>
</protein>
<dbReference type="EMBL" id="JAKKPZ010000145">
    <property type="protein sequence ID" value="KAI1700419.1"/>
    <property type="molecule type" value="Genomic_DNA"/>
</dbReference>
<reference evidence="1" key="1">
    <citation type="submission" date="2022-01" db="EMBL/GenBank/DDBJ databases">
        <title>Genome Sequence Resource for Two Populations of Ditylenchus destructor, the Migratory Endoparasitic Phytonematode.</title>
        <authorList>
            <person name="Zhang H."/>
            <person name="Lin R."/>
            <person name="Xie B."/>
        </authorList>
    </citation>
    <scope>NUCLEOTIDE SEQUENCE</scope>
    <source>
        <strain evidence="1">BazhouSP</strain>
    </source>
</reference>
<proteinExistence type="predicted"/>
<gene>
    <name evidence="1" type="ORF">DdX_16702</name>
</gene>
<dbReference type="AlphaFoldDB" id="A0AAD4MPU9"/>
<accession>A0AAD4MPU9</accession>
<evidence type="ECO:0000313" key="2">
    <source>
        <dbReference type="Proteomes" id="UP001201812"/>
    </source>
</evidence>
<name>A0AAD4MPU9_9BILA</name>
<evidence type="ECO:0000313" key="1">
    <source>
        <dbReference type="EMBL" id="KAI1700419.1"/>
    </source>
</evidence>
<keyword evidence="2" id="KW-1185">Reference proteome</keyword>